<comment type="caution">
    <text evidence="1">The sequence shown here is derived from an EMBL/GenBank/DDBJ whole genome shotgun (WGS) entry which is preliminary data.</text>
</comment>
<name>A0A7J6F952_CANSA</name>
<proteinExistence type="predicted"/>
<evidence type="ECO:0000313" key="1">
    <source>
        <dbReference type="EMBL" id="KAF4367204.1"/>
    </source>
</evidence>
<protein>
    <submittedName>
        <fullName evidence="1">Uncharacterized protein</fullName>
    </submittedName>
</protein>
<dbReference type="Proteomes" id="UP000525078">
    <property type="component" value="Unassembled WGS sequence"/>
</dbReference>
<reference evidence="1 2" key="1">
    <citation type="journal article" date="2020" name="bioRxiv">
        <title>Sequence and annotation of 42 cannabis genomes reveals extensive copy number variation in cannabinoid synthesis and pathogen resistance genes.</title>
        <authorList>
            <person name="Mckernan K.J."/>
            <person name="Helbert Y."/>
            <person name="Kane L.T."/>
            <person name="Ebling H."/>
            <person name="Zhang L."/>
            <person name="Liu B."/>
            <person name="Eaton Z."/>
            <person name="Mclaughlin S."/>
            <person name="Kingan S."/>
            <person name="Baybayan P."/>
            <person name="Concepcion G."/>
            <person name="Jordan M."/>
            <person name="Riva A."/>
            <person name="Barbazuk W."/>
            <person name="Harkins T."/>
        </authorList>
    </citation>
    <scope>NUCLEOTIDE SEQUENCE [LARGE SCALE GENOMIC DNA]</scope>
    <source>
        <strain evidence="2">cv. Jamaican Lion 4</strain>
        <tissue evidence="1">Leaf</tissue>
    </source>
</reference>
<feature type="non-terminal residue" evidence="1">
    <location>
        <position position="208"/>
    </location>
</feature>
<sequence length="208" mass="24441">MQNLKSCELERALWLKNSILIQPSLWSELICIITPQTLHPSHCIRVDSKSFSDCRMEILHSFHYFFTQSLSKISKVCDLFSICQFPQFIHNLILNRRMFAKQTYANQVNLPEYQLSVPATGAYFFFALFFHRNCTVRRVKTKAKAENRTEFERISMDELKKIGDPVPMSLANLNRKKRRRAMDNIFICRKSIIYICTSPILEDHKGCH</sequence>
<evidence type="ECO:0000313" key="2">
    <source>
        <dbReference type="Proteomes" id="UP000525078"/>
    </source>
</evidence>
<accession>A0A7J6F952</accession>
<organism evidence="1 2">
    <name type="scientific">Cannabis sativa</name>
    <name type="common">Hemp</name>
    <name type="synonym">Marijuana</name>
    <dbReference type="NCBI Taxonomy" id="3483"/>
    <lineage>
        <taxon>Eukaryota</taxon>
        <taxon>Viridiplantae</taxon>
        <taxon>Streptophyta</taxon>
        <taxon>Embryophyta</taxon>
        <taxon>Tracheophyta</taxon>
        <taxon>Spermatophyta</taxon>
        <taxon>Magnoliopsida</taxon>
        <taxon>eudicotyledons</taxon>
        <taxon>Gunneridae</taxon>
        <taxon>Pentapetalae</taxon>
        <taxon>rosids</taxon>
        <taxon>fabids</taxon>
        <taxon>Rosales</taxon>
        <taxon>Cannabaceae</taxon>
        <taxon>Cannabis</taxon>
    </lineage>
</organism>
<dbReference type="AlphaFoldDB" id="A0A7J6F952"/>
<gene>
    <name evidence="1" type="ORF">F8388_006512</name>
</gene>
<dbReference type="EMBL" id="JAATIP010000144">
    <property type="protein sequence ID" value="KAF4367204.1"/>
    <property type="molecule type" value="Genomic_DNA"/>
</dbReference>